<dbReference type="EMBL" id="CP026095">
    <property type="protein sequence ID" value="AZV44239.1"/>
    <property type="molecule type" value="Genomic_DNA"/>
</dbReference>
<dbReference type="Proteomes" id="UP000283095">
    <property type="component" value="Chromosome"/>
</dbReference>
<accession>A0A3Q9RPL3</accession>
<name>A0A3Q9RPL3_9BACI</name>
<evidence type="ECO:0000313" key="2">
    <source>
        <dbReference type="Proteomes" id="UP000283095"/>
    </source>
</evidence>
<dbReference type="RefSeq" id="WP_164853270.1">
    <property type="nucleotide sequence ID" value="NZ_CP026095.1"/>
</dbReference>
<sequence>MFIVWLVLSVFISLIVIETSVSLWINSGARQEKAENKLFFKNIQLKFLKKKAV</sequence>
<dbReference type="AlphaFoldDB" id="A0A3Q9RPL3"/>
<dbReference type="KEGG" id="pasa:BAOM_3630"/>
<proteinExistence type="predicted"/>
<protein>
    <submittedName>
        <fullName evidence="1">Uncharacterized protein</fullName>
    </submittedName>
</protein>
<gene>
    <name evidence="1" type="ORF">BAOM_3630</name>
</gene>
<evidence type="ECO:0000313" key="1">
    <source>
        <dbReference type="EMBL" id="AZV44239.1"/>
    </source>
</evidence>
<organism evidence="1 2">
    <name type="scientific">Peribacillus asahii</name>
    <dbReference type="NCBI Taxonomy" id="228899"/>
    <lineage>
        <taxon>Bacteria</taxon>
        <taxon>Bacillati</taxon>
        <taxon>Bacillota</taxon>
        <taxon>Bacilli</taxon>
        <taxon>Bacillales</taxon>
        <taxon>Bacillaceae</taxon>
        <taxon>Peribacillus</taxon>
    </lineage>
</organism>
<reference evidence="1 2" key="1">
    <citation type="submission" date="2018-01" db="EMBL/GenBank/DDBJ databases">
        <title>Bacillus asahii Genome sequencing and assembly.</title>
        <authorList>
            <person name="Jiang H."/>
            <person name="Feng Y."/>
            <person name="Zhao F."/>
            <person name="Lin X."/>
        </authorList>
    </citation>
    <scope>NUCLEOTIDE SEQUENCE [LARGE SCALE GENOMIC DNA]</scope>
    <source>
        <strain evidence="1 2">OM18</strain>
    </source>
</reference>